<keyword evidence="1" id="KW-0472">Membrane</keyword>
<dbReference type="Gene3D" id="2.160.20.120">
    <property type="match status" value="1"/>
</dbReference>
<dbReference type="VEuPathDB" id="FungiDB:H257_03634"/>
<dbReference type="Proteomes" id="UP000265427">
    <property type="component" value="Unassembled WGS sequence"/>
</dbReference>
<name>A0A397AI36_APHAT</name>
<comment type="caution">
    <text evidence="2">The sequence shown here is derived from an EMBL/GenBank/DDBJ whole genome shotgun (WGS) entry which is preliminary data.</text>
</comment>
<keyword evidence="1" id="KW-1133">Transmembrane helix</keyword>
<sequence>MNTWFEPAIFNATSTNVRGLSLINTGGIIREDPVNVSPSIVYRASNPDLVRALVVNQNDGANGDTLELELLSQKDIAGDYLLEIYIPSNSLQYIHTGDGGNTVVGPNTLIVDSNRDIEIKALGSGSIFVETENIGSSFFMVEAQSSGDIHINVDNILSADVLDLAAQGSGEVSLLAGYTSTTSLVAVASGSGNVFVGNPTNDRASPSIMTTDLITKVFGDGSVVFLTDGSCASSFVQTSGTGSAFLSSMTCQDTGVVLLNTGNIYVTSTDSFASEDRGTGDVFAAIDALTTNATGTYYPLPDNVLLGAPTYTSLVVPDRTPTTIEIKGVHSTSPDKLPPTVVSRGSNAIGEGCVAGIVLALVLLAAIAGVLIRRRVKARKHPQVKLNYVTEVEFAQLATPAGADEKVLSMQTA</sequence>
<gene>
    <name evidence="2" type="ORF">DYB36_004281</name>
</gene>
<organism evidence="2 3">
    <name type="scientific">Aphanomyces astaci</name>
    <name type="common">Crayfish plague agent</name>
    <dbReference type="NCBI Taxonomy" id="112090"/>
    <lineage>
        <taxon>Eukaryota</taxon>
        <taxon>Sar</taxon>
        <taxon>Stramenopiles</taxon>
        <taxon>Oomycota</taxon>
        <taxon>Saprolegniomycetes</taxon>
        <taxon>Saprolegniales</taxon>
        <taxon>Verrucalvaceae</taxon>
        <taxon>Aphanomyces</taxon>
    </lineage>
</organism>
<protein>
    <submittedName>
        <fullName evidence="2">Uncharacterized protein</fullName>
    </submittedName>
</protein>
<accession>A0A397AI36</accession>
<dbReference type="EMBL" id="QUSZ01006160">
    <property type="protein sequence ID" value="RHY06726.1"/>
    <property type="molecule type" value="Genomic_DNA"/>
</dbReference>
<dbReference type="PANTHER" id="PTHR39200">
    <property type="entry name" value="HYPOTHETICAL EXPORTED PROTEIN"/>
    <property type="match status" value="1"/>
</dbReference>
<evidence type="ECO:0000313" key="2">
    <source>
        <dbReference type="EMBL" id="RHY06726.1"/>
    </source>
</evidence>
<reference evidence="2 3" key="1">
    <citation type="submission" date="2018-08" db="EMBL/GenBank/DDBJ databases">
        <title>Aphanomyces genome sequencing and annotation.</title>
        <authorList>
            <person name="Minardi D."/>
            <person name="Oidtmann B."/>
            <person name="Van Der Giezen M."/>
            <person name="Studholme D.J."/>
        </authorList>
    </citation>
    <scope>NUCLEOTIDE SEQUENCE [LARGE SCALE GENOMIC DNA]</scope>
    <source>
        <strain evidence="2 3">Kv</strain>
    </source>
</reference>
<dbReference type="PANTHER" id="PTHR39200:SF1">
    <property type="entry name" value="AUTO-TRANSPORTER ADHESIN HEAD GIN DOMAIN-CONTAINING PROTEIN-RELATED"/>
    <property type="match status" value="1"/>
</dbReference>
<evidence type="ECO:0000256" key="1">
    <source>
        <dbReference type="SAM" id="Phobius"/>
    </source>
</evidence>
<feature type="transmembrane region" description="Helical" evidence="1">
    <location>
        <begin position="354"/>
        <end position="372"/>
    </location>
</feature>
<keyword evidence="1" id="KW-0812">Transmembrane</keyword>
<evidence type="ECO:0000313" key="3">
    <source>
        <dbReference type="Proteomes" id="UP000265427"/>
    </source>
</evidence>
<dbReference type="AlphaFoldDB" id="A0A397AI36"/>
<proteinExistence type="predicted"/>